<reference evidence="2" key="1">
    <citation type="submission" date="2023-01" db="EMBL/GenBank/DDBJ databases">
        <authorList>
            <person name="Piombo E."/>
        </authorList>
    </citation>
    <scope>NUCLEOTIDE SEQUENCE</scope>
</reference>
<dbReference type="EMBL" id="CABFNP030001099">
    <property type="protein sequence ID" value="CAI6091288.1"/>
    <property type="molecule type" value="Genomic_DNA"/>
</dbReference>
<feature type="region of interest" description="Disordered" evidence="1">
    <location>
        <begin position="142"/>
        <end position="184"/>
    </location>
</feature>
<proteinExistence type="predicted"/>
<feature type="compositionally biased region" description="Basic and acidic residues" evidence="1">
    <location>
        <begin position="46"/>
        <end position="57"/>
    </location>
</feature>
<feature type="compositionally biased region" description="Basic and acidic residues" evidence="1">
    <location>
        <begin position="142"/>
        <end position="175"/>
    </location>
</feature>
<dbReference type="AlphaFoldDB" id="A0AA35M6E9"/>
<comment type="caution">
    <text evidence="2">The sequence shown here is derived from an EMBL/GenBank/DDBJ whole genome shotgun (WGS) entry which is preliminary data.</text>
</comment>
<sequence>MVSGSILPVKYQEASNCNYTGVHILGQLHDGKIPDEKMDMVAIHRPGPDGAEKEKIKPNGGQREPAKKEDLEIQPPCDGNGDGRVSNIYDADWVEGRPQGYRGQALRLDGSQFTTHALGPYREDPAAKAKANQVKINYQAYMDDHKQRMRKELDEKKKKEKDEARERAKANREAQLKAQQAESS</sequence>
<protein>
    <submittedName>
        <fullName evidence="2">Uncharacterized protein</fullName>
    </submittedName>
</protein>
<accession>A0AA35M6E9</accession>
<keyword evidence="3" id="KW-1185">Reference proteome</keyword>
<evidence type="ECO:0000313" key="2">
    <source>
        <dbReference type="EMBL" id="CAI6091288.1"/>
    </source>
</evidence>
<dbReference type="Proteomes" id="UP001160390">
    <property type="component" value="Unassembled WGS sequence"/>
</dbReference>
<name>A0AA35M6E9_9HYPO</name>
<evidence type="ECO:0000256" key="1">
    <source>
        <dbReference type="SAM" id="MobiDB-lite"/>
    </source>
</evidence>
<feature type="region of interest" description="Disordered" evidence="1">
    <location>
        <begin position="44"/>
        <end position="85"/>
    </location>
</feature>
<organism evidence="2 3">
    <name type="scientific">Clonostachys chloroleuca</name>
    <dbReference type="NCBI Taxonomy" id="1926264"/>
    <lineage>
        <taxon>Eukaryota</taxon>
        <taxon>Fungi</taxon>
        <taxon>Dikarya</taxon>
        <taxon>Ascomycota</taxon>
        <taxon>Pezizomycotina</taxon>
        <taxon>Sordariomycetes</taxon>
        <taxon>Hypocreomycetidae</taxon>
        <taxon>Hypocreales</taxon>
        <taxon>Bionectriaceae</taxon>
        <taxon>Clonostachys</taxon>
    </lineage>
</organism>
<evidence type="ECO:0000313" key="3">
    <source>
        <dbReference type="Proteomes" id="UP001160390"/>
    </source>
</evidence>
<gene>
    <name evidence="2" type="ORF">CCHLO57077_00013589</name>
</gene>